<organism evidence="2 3">
    <name type="scientific">Patulibacter brassicae</name>
    <dbReference type="NCBI Taxonomy" id="1705717"/>
    <lineage>
        <taxon>Bacteria</taxon>
        <taxon>Bacillati</taxon>
        <taxon>Actinomycetota</taxon>
        <taxon>Thermoleophilia</taxon>
        <taxon>Solirubrobacterales</taxon>
        <taxon>Patulibacteraceae</taxon>
        <taxon>Patulibacter</taxon>
    </lineage>
</organism>
<feature type="chain" id="PRO_5047101721" evidence="1">
    <location>
        <begin position="21"/>
        <end position="341"/>
    </location>
</feature>
<evidence type="ECO:0000313" key="2">
    <source>
        <dbReference type="EMBL" id="MDX8150135.1"/>
    </source>
</evidence>
<protein>
    <submittedName>
        <fullName evidence="2">Uncharacterized protein</fullName>
    </submittedName>
</protein>
<dbReference type="RefSeq" id="WP_319952288.1">
    <property type="nucleotide sequence ID" value="NZ_JAXAVX010000001.1"/>
</dbReference>
<proteinExistence type="predicted"/>
<reference evidence="2 3" key="1">
    <citation type="submission" date="2023-11" db="EMBL/GenBank/DDBJ databases">
        <authorList>
            <person name="Xu M."/>
            <person name="Jiang T."/>
        </authorList>
    </citation>
    <scope>NUCLEOTIDE SEQUENCE [LARGE SCALE GENOMIC DNA]</scope>
    <source>
        <strain evidence="2 3">SD</strain>
    </source>
</reference>
<keyword evidence="1" id="KW-0732">Signal</keyword>
<evidence type="ECO:0000256" key="1">
    <source>
        <dbReference type="SAM" id="SignalP"/>
    </source>
</evidence>
<dbReference type="EMBL" id="JAXAVX010000001">
    <property type="protein sequence ID" value="MDX8150135.1"/>
    <property type="molecule type" value="Genomic_DNA"/>
</dbReference>
<name>A0ABU4VFE7_9ACTN</name>
<comment type="caution">
    <text evidence="2">The sequence shown here is derived from an EMBL/GenBank/DDBJ whole genome shotgun (WGS) entry which is preliminary data.</text>
</comment>
<keyword evidence="3" id="KW-1185">Reference proteome</keyword>
<sequence length="341" mass="36393">MAASVALSLALVPAAGAATAASPPIEVTATPITKALSSKGQRSTITVRNASRGSLGSLRLQVSTRKGVRIALAGAKGRSSRRLATLRAGRAVKVGITLRRAKGGPTTGQLTVRVRRAGKSAATTKLTFGRTTTAPEPTTLAGRYFWGSRYTLNGIVQNTLYFTGKDLVWVDDVEGTFPTCTAVSEQCKPYAYDPKSKALTIDGKPATLEGRGIEWDGDRYREWGVPPAGTRWDTTVTYSNSSGICPLYCSYFTEHLTFRPDGTFARDAVASGSGPVVDWASVPPNRRGTYEVRADGTLRLAFADGSERVETVAQYRNDDGSLQPAGEGLLLNGDGYFDIRD</sequence>
<accession>A0ABU4VFE7</accession>
<feature type="signal peptide" evidence="1">
    <location>
        <begin position="1"/>
        <end position="20"/>
    </location>
</feature>
<evidence type="ECO:0000313" key="3">
    <source>
        <dbReference type="Proteomes" id="UP001277761"/>
    </source>
</evidence>
<dbReference type="Proteomes" id="UP001277761">
    <property type="component" value="Unassembled WGS sequence"/>
</dbReference>
<gene>
    <name evidence="2" type="ORF">SK069_00890</name>
</gene>